<organism evidence="2">
    <name type="scientific">Ornithinibacillus sp. 4-3</name>
    <dbReference type="NCBI Taxonomy" id="3231488"/>
    <lineage>
        <taxon>Bacteria</taxon>
        <taxon>Bacillati</taxon>
        <taxon>Bacillota</taxon>
        <taxon>Bacilli</taxon>
        <taxon>Bacillales</taxon>
        <taxon>Bacillaceae</taxon>
        <taxon>Ornithinibacillus</taxon>
    </lineage>
</organism>
<keyword evidence="1" id="KW-1133">Transmembrane helix</keyword>
<evidence type="ECO:0000256" key="1">
    <source>
        <dbReference type="SAM" id="Phobius"/>
    </source>
</evidence>
<accession>A0AB39HVI1</accession>
<protein>
    <submittedName>
        <fullName evidence="2">DUF6320 domain-containing protein</fullName>
    </submittedName>
</protein>
<feature type="transmembrane region" description="Helical" evidence="1">
    <location>
        <begin position="110"/>
        <end position="129"/>
    </location>
</feature>
<keyword evidence="1" id="KW-0812">Transmembrane</keyword>
<feature type="transmembrane region" description="Helical" evidence="1">
    <location>
        <begin position="189"/>
        <end position="211"/>
    </location>
</feature>
<proteinExistence type="predicted"/>
<feature type="transmembrane region" description="Helical" evidence="1">
    <location>
        <begin position="164"/>
        <end position="183"/>
    </location>
</feature>
<feature type="transmembrane region" description="Helical" evidence="1">
    <location>
        <begin position="56"/>
        <end position="75"/>
    </location>
</feature>
<evidence type="ECO:0000313" key="2">
    <source>
        <dbReference type="EMBL" id="XDK34450.1"/>
    </source>
</evidence>
<feature type="transmembrane region" description="Helical" evidence="1">
    <location>
        <begin position="135"/>
        <end position="155"/>
    </location>
</feature>
<name>A0AB39HVI1_9BACI</name>
<gene>
    <name evidence="2" type="ORF">AB4Y30_08910</name>
</gene>
<dbReference type="AlphaFoldDB" id="A0AB39HVI1"/>
<feature type="transmembrane region" description="Helical" evidence="1">
    <location>
        <begin position="81"/>
        <end position="101"/>
    </location>
</feature>
<dbReference type="Pfam" id="PF19845">
    <property type="entry name" value="DUF6320"/>
    <property type="match status" value="1"/>
</dbReference>
<dbReference type="RefSeq" id="WP_368655121.1">
    <property type="nucleotide sequence ID" value="NZ_CP162599.1"/>
</dbReference>
<sequence length="225" mass="25976">MTIDKTEKHYCTNCNIYTKQHYCPLCKQGLSEVIEENEYYPAYEMKIKRRYFIQRLVLFIAIFSISTSLLINLLTDPDTLWFLYVLGPVLYGLLCINHTILSKAHTGSKVIFQVIVLSIMLFILDAASGSSKWSIHYVIPFLVTLATLFVTIIILRKPMKWSEYIGYMSTMVVLGFLPVILFLSSWSTVLWPSAVTALYALLTLIGMVLFSEKTMKNEIVRRFHF</sequence>
<dbReference type="EMBL" id="CP162599">
    <property type="protein sequence ID" value="XDK34450.1"/>
    <property type="molecule type" value="Genomic_DNA"/>
</dbReference>
<keyword evidence="1" id="KW-0472">Membrane</keyword>
<reference evidence="2" key="1">
    <citation type="submission" date="2024-07" db="EMBL/GenBank/DDBJ databases">
        <title>Halotolerant mesophilic bacterium Ornithinibacillus sp. 4-3, sp. nov., isolated from soil.</title>
        <authorList>
            <person name="Sidarenka A.V."/>
            <person name="Guliayeva D.E."/>
            <person name="Leanovich S.I."/>
            <person name="Hileuskaya K.S."/>
            <person name="Akhremchuk A.E."/>
            <person name="Sikolenko M.A."/>
            <person name="Valentovich L.N."/>
        </authorList>
    </citation>
    <scope>NUCLEOTIDE SEQUENCE</scope>
    <source>
        <strain evidence="2">4-3</strain>
    </source>
</reference>
<dbReference type="InterPro" id="IPR046283">
    <property type="entry name" value="DUF6320"/>
</dbReference>